<protein>
    <submittedName>
        <fullName evidence="1">Uncharacterized protein</fullName>
    </submittedName>
</protein>
<evidence type="ECO:0000313" key="1">
    <source>
        <dbReference type="EMBL" id="QHS78641.1"/>
    </source>
</evidence>
<accession>A0A6C0AH24</accession>
<name>A0A6C0AH24_9ZZZZ</name>
<sequence length="87" mass="10459">MNNAYKVFHMSELANIIKEYARQPKHFRIWENYEQLEICLNASYIGDTIMYLTSNQLGCVMYKVCKNENNEKYLEQIWNAEDEFMSC</sequence>
<proteinExistence type="predicted"/>
<reference evidence="1" key="1">
    <citation type="journal article" date="2020" name="Nature">
        <title>Giant virus diversity and host interactions through global metagenomics.</title>
        <authorList>
            <person name="Schulz F."/>
            <person name="Roux S."/>
            <person name="Paez-Espino D."/>
            <person name="Jungbluth S."/>
            <person name="Walsh D.A."/>
            <person name="Denef V.J."/>
            <person name="McMahon K.D."/>
            <person name="Konstantinidis K.T."/>
            <person name="Eloe-Fadrosh E.A."/>
            <person name="Kyrpides N.C."/>
            <person name="Woyke T."/>
        </authorList>
    </citation>
    <scope>NUCLEOTIDE SEQUENCE</scope>
    <source>
        <strain evidence="1">GVMAG-S-1024976-23</strain>
    </source>
</reference>
<dbReference type="EMBL" id="MN740601">
    <property type="protein sequence ID" value="QHS78641.1"/>
    <property type="molecule type" value="Genomic_DNA"/>
</dbReference>
<dbReference type="AlphaFoldDB" id="A0A6C0AH24"/>
<organism evidence="1">
    <name type="scientific">viral metagenome</name>
    <dbReference type="NCBI Taxonomy" id="1070528"/>
    <lineage>
        <taxon>unclassified sequences</taxon>
        <taxon>metagenomes</taxon>
        <taxon>organismal metagenomes</taxon>
    </lineage>
</organism>